<evidence type="ECO:0000313" key="3">
    <source>
        <dbReference type="EMBL" id="BBL71767.1"/>
    </source>
</evidence>
<feature type="transmembrane region" description="Helical" evidence="1">
    <location>
        <begin position="166"/>
        <end position="189"/>
    </location>
</feature>
<dbReference type="PANTHER" id="PTHR33876:SF4">
    <property type="entry name" value="CHLOROPLAST PROTEIN FOR GROWTH AND FERTILITY 2"/>
    <property type="match status" value="1"/>
</dbReference>
<feature type="transmembrane region" description="Helical" evidence="1">
    <location>
        <begin position="43"/>
        <end position="63"/>
    </location>
</feature>
<sequence length="231" mass="24935">MTSLLLLGFIIGMRHALEADHVAAVAALVSDKTSTRETARHGALWGLGHTLTLFAFGGAILVLDATIPDQVSQWLEFCVGILQVVLGADVLRRARRVQLKIVPHSHDGHSHIHAVRGPSLPHHHHHHHHRPLPPRALLVGMMHGMAGSAALVMLTVETVRSPLQGLFYIVLFGIGSTLGMLLLAAAISLPIKYSARWNRAFLGLQRAVGLTSMGVGGWMMYEIGWAGGLLV</sequence>
<feature type="transmembrane region" description="Helical" evidence="1">
    <location>
        <begin position="201"/>
        <end position="221"/>
    </location>
</feature>
<keyword evidence="1" id="KW-0812">Transmembrane</keyword>
<dbReference type="RefSeq" id="WP_054773053.1">
    <property type="nucleotide sequence ID" value="NZ_AP019782.1"/>
</dbReference>
<dbReference type="PANTHER" id="PTHR33876">
    <property type="entry name" value="UNNAMED PRODUCT"/>
    <property type="match status" value="1"/>
</dbReference>
<proteinExistence type="predicted"/>
<accession>A0A8D4VQB6</accession>
<dbReference type="InterPro" id="IPR052776">
    <property type="entry name" value="Chloro_ReproSupport/MetalTrans"/>
</dbReference>
<dbReference type="Proteomes" id="UP000824988">
    <property type="component" value="Chromosome"/>
</dbReference>
<keyword evidence="1" id="KW-1133">Transmembrane helix</keyword>
<dbReference type="EMBL" id="AP019782">
    <property type="protein sequence ID" value="BBL71767.1"/>
    <property type="molecule type" value="Genomic_DNA"/>
</dbReference>
<dbReference type="Pfam" id="PF13386">
    <property type="entry name" value="DsbD_2"/>
    <property type="match status" value="1"/>
</dbReference>
<keyword evidence="4" id="KW-1185">Reference proteome</keyword>
<name>A0A8D4VQB6_9GAMM</name>
<dbReference type="KEGG" id="moz:MoryE10_23730"/>
<reference evidence="3" key="1">
    <citation type="submission" date="2019-06" db="EMBL/GenBank/DDBJ databases">
        <title>Complete genome sequence of Methylogaea oryzae strain JCM16910.</title>
        <authorList>
            <person name="Asakawa S."/>
        </authorList>
    </citation>
    <scope>NUCLEOTIDE SEQUENCE</scope>
    <source>
        <strain evidence="3">E10</strain>
    </source>
</reference>
<protein>
    <submittedName>
        <fullName evidence="3">Hydantoin utilization protein A</fullName>
    </submittedName>
</protein>
<evidence type="ECO:0000259" key="2">
    <source>
        <dbReference type="Pfam" id="PF13386"/>
    </source>
</evidence>
<keyword evidence="1" id="KW-0472">Membrane</keyword>
<evidence type="ECO:0000313" key="4">
    <source>
        <dbReference type="Proteomes" id="UP000824988"/>
    </source>
</evidence>
<dbReference type="InterPro" id="IPR039447">
    <property type="entry name" value="UreH-like_TM_dom"/>
</dbReference>
<feature type="transmembrane region" description="Helical" evidence="1">
    <location>
        <begin position="136"/>
        <end position="154"/>
    </location>
</feature>
<gene>
    <name evidence="3" type="ORF">MoryE10_23730</name>
</gene>
<organism evidence="3 4">
    <name type="scientific">Methylogaea oryzae</name>
    <dbReference type="NCBI Taxonomy" id="1295382"/>
    <lineage>
        <taxon>Bacteria</taxon>
        <taxon>Pseudomonadati</taxon>
        <taxon>Pseudomonadota</taxon>
        <taxon>Gammaproteobacteria</taxon>
        <taxon>Methylococcales</taxon>
        <taxon>Methylococcaceae</taxon>
        <taxon>Methylogaea</taxon>
    </lineage>
</organism>
<dbReference type="AlphaFoldDB" id="A0A8D4VQB6"/>
<feature type="domain" description="Urease accessory protein UreH-like transmembrane" evidence="2">
    <location>
        <begin position="25"/>
        <end position="203"/>
    </location>
</feature>
<evidence type="ECO:0000256" key="1">
    <source>
        <dbReference type="SAM" id="Phobius"/>
    </source>
</evidence>